<evidence type="ECO:0000313" key="6">
    <source>
        <dbReference type="EMBL" id="WZB86889.1"/>
    </source>
</evidence>
<dbReference type="Proteomes" id="UP001483337">
    <property type="component" value="Chromosome"/>
</dbReference>
<dbReference type="EMBL" id="CP150886">
    <property type="protein sequence ID" value="WZB86889.1"/>
    <property type="molecule type" value="Genomic_DNA"/>
</dbReference>
<sequence>MHNKQRDKIKKNGLNPLKKWIILIFSLFVSSIVAGCTQARENTDDNATQSLVNKSEKTQILTTFLPVYLFTKAVAGDVANVEILVPPGTDVHDYQATPDNVRAIATAKILVKNGLGMEEFLTDTVKNAENSQLVEIDASKGIKVIDDDIVTAGEKTEKDHNHKHEHSQGNPHVWLDPVFAKQQVINIRDSLIVADPENKDIYQTNAAAYIQELENLNNDFQQTLKKTPNCTFITFHDAFIHLAKRYQLQQIAVVELPEDQLSPTDVQTAINAVKKYKVKALFSEPGVDNKLLNSLSQDLNLTLYPLNSLENGEKNPQYYFQAMKSNLENLSAGCK</sequence>
<dbReference type="PANTHER" id="PTHR42953">
    <property type="entry name" value="HIGH-AFFINITY ZINC UPTAKE SYSTEM PROTEIN ZNUA-RELATED"/>
    <property type="match status" value="1"/>
</dbReference>
<dbReference type="SUPFAM" id="SSF53807">
    <property type="entry name" value="Helical backbone' metal receptor"/>
    <property type="match status" value="1"/>
</dbReference>
<dbReference type="PANTHER" id="PTHR42953:SF3">
    <property type="entry name" value="HIGH-AFFINITY ZINC UPTAKE SYSTEM PROTEIN ZNUA"/>
    <property type="match status" value="1"/>
</dbReference>
<keyword evidence="3" id="KW-0732">Signal</keyword>
<reference evidence="6 7" key="1">
    <citation type="submission" date="2024-04" db="EMBL/GenBank/DDBJ databases">
        <title>Okeanomitos corallinicola gen. &amp; sp. nov. (Nostocales, Cyanobacteria), a new toxic marine heterocyst-forming cyanobacterium from a coral reef.</title>
        <authorList>
            <person name="Li H."/>
            <person name="Li R."/>
            <person name="Kang J."/>
            <person name="Hii K.S."/>
            <person name="Mohamed H.F."/>
            <person name="Xu X."/>
            <person name="Luo Z."/>
        </authorList>
    </citation>
    <scope>NUCLEOTIDE SEQUENCE [LARGE SCALE GENOMIC DNA]</scope>
    <source>
        <strain evidence="6 7">TIOX110</strain>
    </source>
</reference>
<dbReference type="PRINTS" id="PR00691">
    <property type="entry name" value="ADHESINB"/>
</dbReference>
<evidence type="ECO:0000256" key="4">
    <source>
        <dbReference type="RuleBase" id="RU003512"/>
    </source>
</evidence>
<evidence type="ECO:0000256" key="5">
    <source>
        <dbReference type="SAM" id="Coils"/>
    </source>
</evidence>
<dbReference type="Pfam" id="PF01297">
    <property type="entry name" value="ZnuA"/>
    <property type="match status" value="1"/>
</dbReference>
<evidence type="ECO:0000256" key="1">
    <source>
        <dbReference type="ARBA" id="ARBA00011028"/>
    </source>
</evidence>
<dbReference type="InterPro" id="IPR050492">
    <property type="entry name" value="Bact_metal-bind_prot9"/>
</dbReference>
<dbReference type="InterPro" id="IPR006127">
    <property type="entry name" value="ZnuA-like"/>
</dbReference>
<protein>
    <submittedName>
        <fullName evidence="6">Zinc ABC transporter substrate-binding protein</fullName>
    </submittedName>
</protein>
<evidence type="ECO:0000256" key="3">
    <source>
        <dbReference type="ARBA" id="ARBA00022729"/>
    </source>
</evidence>
<proteinExistence type="inferred from homology"/>
<keyword evidence="7" id="KW-1185">Reference proteome</keyword>
<dbReference type="InterPro" id="IPR006129">
    <property type="entry name" value="AdhesinB"/>
</dbReference>
<comment type="similarity">
    <text evidence="1 4">Belongs to the bacterial solute-binding protein 9 family.</text>
</comment>
<gene>
    <name evidence="6" type="ORF">WJM97_16050</name>
</gene>
<dbReference type="InterPro" id="IPR006128">
    <property type="entry name" value="Lipoprotein_PsaA-like"/>
</dbReference>
<evidence type="ECO:0000256" key="2">
    <source>
        <dbReference type="ARBA" id="ARBA00022448"/>
    </source>
</evidence>
<keyword evidence="2 4" id="KW-0813">Transport</keyword>
<dbReference type="Gene3D" id="3.40.50.1980">
    <property type="entry name" value="Nitrogenase molybdenum iron protein domain"/>
    <property type="match status" value="2"/>
</dbReference>
<keyword evidence="5" id="KW-0175">Coiled coil</keyword>
<accession>A0ABZ2UPF0</accession>
<feature type="coiled-coil region" evidence="5">
    <location>
        <begin position="199"/>
        <end position="226"/>
    </location>
</feature>
<dbReference type="PRINTS" id="PR00690">
    <property type="entry name" value="ADHESNFAMILY"/>
</dbReference>
<name>A0ABZ2UPF0_9CYAN</name>
<evidence type="ECO:0000313" key="7">
    <source>
        <dbReference type="Proteomes" id="UP001483337"/>
    </source>
</evidence>
<organism evidence="6 7">
    <name type="scientific">Okeanomitos corallinicola TIOX110</name>
    <dbReference type="NCBI Taxonomy" id="3133117"/>
    <lineage>
        <taxon>Bacteria</taxon>
        <taxon>Bacillati</taxon>
        <taxon>Cyanobacteriota</taxon>
        <taxon>Cyanophyceae</taxon>
        <taxon>Nostocales</taxon>
        <taxon>Aphanizomenonaceae</taxon>
        <taxon>Okeanomitos</taxon>
    </lineage>
</organism>
<dbReference type="RefSeq" id="WP_353929803.1">
    <property type="nucleotide sequence ID" value="NZ_CP150886.1"/>
</dbReference>